<dbReference type="RefSeq" id="WP_174475057.1">
    <property type="nucleotide sequence ID" value="NZ_JAGINN010000039.1"/>
</dbReference>
<keyword evidence="1" id="KW-0815">Transposition</keyword>
<evidence type="ECO:0000256" key="2">
    <source>
        <dbReference type="ARBA" id="ARBA00023125"/>
    </source>
</evidence>
<name>A0ABX2KRT4_9PROT</name>
<proteinExistence type="predicted"/>
<dbReference type="PANTHER" id="PTHR35528">
    <property type="entry name" value="BLL1675 PROTEIN"/>
    <property type="match status" value="1"/>
</dbReference>
<dbReference type="InterPro" id="IPR012337">
    <property type="entry name" value="RNaseH-like_sf"/>
</dbReference>
<dbReference type="Proteomes" id="UP000605086">
    <property type="component" value="Unassembled WGS sequence"/>
</dbReference>
<keyword evidence="2" id="KW-0238">DNA-binding</keyword>
<accession>A0ABX2KRT4</accession>
<dbReference type="InterPro" id="IPR052183">
    <property type="entry name" value="IS_Transposase"/>
</dbReference>
<reference evidence="5 6" key="1">
    <citation type="submission" date="2019-10" db="EMBL/GenBank/DDBJ databases">
        <title>Genome sequence of Azospirillum melinis.</title>
        <authorList>
            <person name="Ambrosini A."/>
            <person name="Sant'Anna F.H."/>
            <person name="Cassan F.D."/>
            <person name="Souza E.M."/>
            <person name="Passaglia L.M.P."/>
        </authorList>
    </citation>
    <scope>NUCLEOTIDE SEQUENCE [LARGE SCALE GENOMIC DNA]</scope>
    <source>
        <strain evidence="5 6">TMCY0552</strain>
    </source>
</reference>
<evidence type="ECO:0000256" key="3">
    <source>
        <dbReference type="ARBA" id="ARBA00023172"/>
    </source>
</evidence>
<keyword evidence="6" id="KW-1185">Reference proteome</keyword>
<organism evidence="5 6">
    <name type="scientific">Azospirillum melinis</name>
    <dbReference type="NCBI Taxonomy" id="328839"/>
    <lineage>
        <taxon>Bacteria</taxon>
        <taxon>Pseudomonadati</taxon>
        <taxon>Pseudomonadota</taxon>
        <taxon>Alphaproteobacteria</taxon>
        <taxon>Rhodospirillales</taxon>
        <taxon>Azospirillaceae</taxon>
        <taxon>Azospirillum</taxon>
    </lineage>
</organism>
<protein>
    <submittedName>
        <fullName evidence="5">IS6 family transposase</fullName>
    </submittedName>
</protein>
<gene>
    <name evidence="5" type="ORF">GBZ48_33925</name>
</gene>
<dbReference type="SUPFAM" id="SSF53098">
    <property type="entry name" value="Ribonuclease H-like"/>
    <property type="match status" value="1"/>
</dbReference>
<evidence type="ECO:0000256" key="1">
    <source>
        <dbReference type="ARBA" id="ARBA00022578"/>
    </source>
</evidence>
<feature type="domain" description="Integrase catalytic" evidence="4">
    <location>
        <begin position="65"/>
        <end position="243"/>
    </location>
</feature>
<dbReference type="PANTHER" id="PTHR35528:SF3">
    <property type="entry name" value="BLL1675 PROTEIN"/>
    <property type="match status" value="1"/>
</dbReference>
<evidence type="ECO:0000313" key="6">
    <source>
        <dbReference type="Proteomes" id="UP000605086"/>
    </source>
</evidence>
<evidence type="ECO:0000259" key="4">
    <source>
        <dbReference type="PROSITE" id="PS50994"/>
    </source>
</evidence>
<dbReference type="InterPro" id="IPR047930">
    <property type="entry name" value="Transpos_IS6"/>
</dbReference>
<dbReference type="NCBIfam" id="NF033587">
    <property type="entry name" value="transpos_IS6"/>
    <property type="match status" value="1"/>
</dbReference>
<evidence type="ECO:0000313" key="5">
    <source>
        <dbReference type="EMBL" id="NUB04211.1"/>
    </source>
</evidence>
<dbReference type="EMBL" id="WHOS01000093">
    <property type="protein sequence ID" value="NUB04211.1"/>
    <property type="molecule type" value="Genomic_DNA"/>
</dbReference>
<comment type="caution">
    <text evidence="5">The sequence shown here is derived from an EMBL/GenBank/DDBJ whole genome shotgun (WGS) entry which is preliminary data.</text>
</comment>
<dbReference type="PROSITE" id="PS50994">
    <property type="entry name" value="INTEGRASE"/>
    <property type="match status" value="1"/>
</dbReference>
<dbReference type="Pfam" id="PF13610">
    <property type="entry name" value="DDE_Tnp_IS240"/>
    <property type="match status" value="1"/>
</dbReference>
<dbReference type="InterPro" id="IPR032874">
    <property type="entry name" value="DDE_dom"/>
</dbReference>
<sequence>MSDFKGRHFEGEIVPWAVRWYCRYGISYRDLEQMMAERGVSVDHSTVYRWVQKCAPEIGKRLRWQWCCPRSTSWRVDETYVKVGGKWAYLYRAVDKHGNTIDFYLSPTRNTAAKRFLSKALNGLKEWETPTVINTDKAPIYGPALAELKVEGKCPEETEHRQVKYLNNVVEANHGKLKQLIRPVRGFKALKTAYATINGFEVMPALRKGQASSFNITRDMQGEARLVERAFNVGPGALAEAVQFISQQLELQDA</sequence>
<dbReference type="InterPro" id="IPR001584">
    <property type="entry name" value="Integrase_cat-core"/>
</dbReference>
<keyword evidence="3" id="KW-0233">DNA recombination</keyword>